<organism evidence="1 2">
    <name type="scientific">Aureimonas fodinaquatilis</name>
    <dbReference type="NCBI Taxonomy" id="2565783"/>
    <lineage>
        <taxon>Bacteria</taxon>
        <taxon>Pseudomonadati</taxon>
        <taxon>Pseudomonadota</taxon>
        <taxon>Alphaproteobacteria</taxon>
        <taxon>Hyphomicrobiales</taxon>
        <taxon>Aurantimonadaceae</taxon>
        <taxon>Aureimonas</taxon>
    </lineage>
</organism>
<dbReference type="OrthoDB" id="7774794at2"/>
<accession>A0A5B0DYE1</accession>
<comment type="caution">
    <text evidence="1">The sequence shown here is derived from an EMBL/GenBank/DDBJ whole genome shotgun (WGS) entry which is preliminary data.</text>
</comment>
<gene>
    <name evidence="1" type="ORF">FPY71_09910</name>
</gene>
<evidence type="ECO:0000313" key="2">
    <source>
        <dbReference type="Proteomes" id="UP000324738"/>
    </source>
</evidence>
<dbReference type="RefSeq" id="WP_149300075.1">
    <property type="nucleotide sequence ID" value="NZ_VTWH01000002.1"/>
</dbReference>
<reference evidence="1 2" key="1">
    <citation type="submission" date="2019-08" db="EMBL/GenBank/DDBJ databases">
        <title>Aureimonas fodiniaquatilis sp. nov., isolated from a coal mine wastewater.</title>
        <authorList>
            <person name="Kim W."/>
        </authorList>
    </citation>
    <scope>NUCLEOTIDE SEQUENCE [LARGE SCALE GENOMIC DNA]</scope>
    <source>
        <strain evidence="1 2">CAU 1482</strain>
    </source>
</reference>
<dbReference type="EMBL" id="VTWH01000002">
    <property type="protein sequence ID" value="KAA0970781.1"/>
    <property type="molecule type" value="Genomic_DNA"/>
</dbReference>
<evidence type="ECO:0000313" key="1">
    <source>
        <dbReference type="EMBL" id="KAA0970781.1"/>
    </source>
</evidence>
<dbReference type="AlphaFoldDB" id="A0A5B0DYE1"/>
<keyword evidence="2" id="KW-1185">Reference proteome</keyword>
<name>A0A5B0DYE1_9HYPH</name>
<dbReference type="Proteomes" id="UP000324738">
    <property type="component" value="Unassembled WGS sequence"/>
</dbReference>
<proteinExistence type="predicted"/>
<sequence>MSIQPPSPFRPDRKQECAKAISEAMSVLEHEALAVGWTQEELAAAFRQFTHGAELRALPKEKYASVAKQIVDRLIRE</sequence>
<protein>
    <submittedName>
        <fullName evidence="1">Uncharacterized protein</fullName>
    </submittedName>
</protein>